<sequence>MERTKIGTQTSTVTASLVTYFIYKRWEPQRLLAHAVLLVLLPAFVVLRDESSMISLKDVCVRTMIHWVIVVGMTTLYRLSRFHPLAEYPGPLVCKITKFSLAYATSRGRLHEVVRQIHAQYGDVVRIGPNELSFCRSDAVQPVLGARLLQRGPYFDTRRLPSGRYMIDGVRDFAESAVRRKQWLKAMSGEGLKGCEDALASKIRELCENLKRRQEEAVDISAWMSYFGFDFMGVMALGRDFGMMKAGADVDEFWRLIEKGSTMNSALAHIPWILPIIYKIPDGGKDVVKLRNICAECAASRVKQPAKTKDLFYYLSGENESPMADSPDDHLIENGITAVVAGSDTAATALAHLCYFLVKHPECYQKLRKEINEYFPSGGEVFDPRLHVDMPYLNACINEVMRLYAPVMTGLQRRVEYGTGGMMISGYFVPEDTQVSVHTHTLHRHPQEFFPLPDVFWPDRWLDQDVYTLPTGDIIPKEQIKTTGAALIPFSVGPQSCVGKSLAMMEIRATLCALVQKFEMRAAEGFRMESWEENLEDIFVTKRGPLLIRVKEH</sequence>
<gene>
    <name evidence="1" type="ORF">NM688_g4850</name>
</gene>
<reference evidence="1" key="1">
    <citation type="submission" date="2022-07" db="EMBL/GenBank/DDBJ databases">
        <title>Genome Sequence of Phlebia brevispora.</title>
        <authorList>
            <person name="Buettner E."/>
        </authorList>
    </citation>
    <scope>NUCLEOTIDE SEQUENCE</scope>
    <source>
        <strain evidence="1">MPL23</strain>
    </source>
</reference>
<organism evidence="1 2">
    <name type="scientific">Phlebia brevispora</name>
    <dbReference type="NCBI Taxonomy" id="194682"/>
    <lineage>
        <taxon>Eukaryota</taxon>
        <taxon>Fungi</taxon>
        <taxon>Dikarya</taxon>
        <taxon>Basidiomycota</taxon>
        <taxon>Agaricomycotina</taxon>
        <taxon>Agaricomycetes</taxon>
        <taxon>Polyporales</taxon>
        <taxon>Meruliaceae</taxon>
        <taxon>Phlebia</taxon>
    </lineage>
</organism>
<protein>
    <submittedName>
        <fullName evidence="1">Uncharacterized protein</fullName>
    </submittedName>
</protein>
<name>A0ACC1T1Y6_9APHY</name>
<comment type="caution">
    <text evidence="1">The sequence shown here is derived from an EMBL/GenBank/DDBJ whole genome shotgun (WGS) entry which is preliminary data.</text>
</comment>
<evidence type="ECO:0000313" key="1">
    <source>
        <dbReference type="EMBL" id="KAJ3551196.1"/>
    </source>
</evidence>
<accession>A0ACC1T1Y6</accession>
<keyword evidence="2" id="KW-1185">Reference proteome</keyword>
<evidence type="ECO:0000313" key="2">
    <source>
        <dbReference type="Proteomes" id="UP001148662"/>
    </source>
</evidence>
<dbReference type="EMBL" id="JANHOG010000841">
    <property type="protein sequence ID" value="KAJ3551196.1"/>
    <property type="molecule type" value="Genomic_DNA"/>
</dbReference>
<proteinExistence type="predicted"/>
<dbReference type="Proteomes" id="UP001148662">
    <property type="component" value="Unassembled WGS sequence"/>
</dbReference>